<dbReference type="SUPFAM" id="SSF46689">
    <property type="entry name" value="Homeodomain-like"/>
    <property type="match status" value="1"/>
</dbReference>
<dbReference type="EMBL" id="JXJN01004796">
    <property type="status" value="NOT_ANNOTATED_CDS"/>
    <property type="molecule type" value="Genomic_DNA"/>
</dbReference>
<dbReference type="Pfam" id="PF00046">
    <property type="entry name" value="Homeodomain"/>
    <property type="match status" value="1"/>
</dbReference>
<keyword evidence="3 4" id="KW-0371">Homeobox</keyword>
<dbReference type="AlphaFoldDB" id="A0A1B0AWI6"/>
<comment type="subcellular location">
    <subcellularLocation>
        <location evidence="1 3 4">Nucleus</location>
    </subcellularLocation>
</comment>
<dbReference type="GO" id="GO:0000981">
    <property type="term" value="F:DNA-binding transcription factor activity, RNA polymerase II-specific"/>
    <property type="evidence" value="ECO:0007669"/>
    <property type="project" value="TreeGrafter"/>
</dbReference>
<name>A0A1B0AWI6_9MUSC</name>
<dbReference type="InterPro" id="IPR009057">
    <property type="entry name" value="Homeodomain-like_sf"/>
</dbReference>
<evidence type="ECO:0000256" key="2">
    <source>
        <dbReference type="ARBA" id="ARBA00006317"/>
    </source>
</evidence>
<keyword evidence="3 4" id="KW-0539">Nucleus</keyword>
<dbReference type="Gene3D" id="1.10.10.60">
    <property type="entry name" value="Homeodomain-like"/>
    <property type="match status" value="1"/>
</dbReference>
<dbReference type="VEuPathDB" id="VectorBase:GPPI011172"/>
<feature type="compositionally biased region" description="Low complexity" evidence="5">
    <location>
        <begin position="118"/>
        <end position="136"/>
    </location>
</feature>
<dbReference type="EnsemblMetazoa" id="GPPI011172-RA">
    <property type="protein sequence ID" value="GPPI011172-PA"/>
    <property type="gene ID" value="GPPI011172"/>
</dbReference>
<evidence type="ECO:0000259" key="6">
    <source>
        <dbReference type="PROSITE" id="PS50071"/>
    </source>
</evidence>
<dbReference type="GO" id="GO:0005634">
    <property type="term" value="C:nucleus"/>
    <property type="evidence" value="ECO:0007669"/>
    <property type="project" value="UniProtKB-SubCell"/>
</dbReference>
<sequence>GSHAAAGAWWGPHHHATTALPSATTATALNHHHHHHHTQHNHQHTATATIHNQLQHTAHHTHPPPHLPAHLHATHPHHTQHLQQQPHHHLQQHNAASIGLGAANLSSTTTLLGADATIQQQQQQSTTQSNTHSTPTHAVMYEDPPAAVWQSKDMSLSLAHQLHIPAAIRPGFETEASAAVKRHPHPWPYESDGFSSAQYHHASQYYLDRERKPGFYGYPETPQFQPYWNYREQPISAAAAAYMSASDDRHASVSAAAAARQSVEGTSQSSYETPTYSSPGGLRAYPSDAYASTGGLAVGAVGSCTPTNPNPVHEWTVNGPVSARKKRKPYSKFQTLELEKEFLYNAYVSKQKRWELARNLNLSERQVS</sequence>
<reference evidence="7" key="2">
    <citation type="submission" date="2020-05" db="UniProtKB">
        <authorList>
            <consortium name="EnsemblMetazoa"/>
        </authorList>
    </citation>
    <scope>IDENTIFICATION</scope>
    <source>
        <strain evidence="7">IAEA</strain>
    </source>
</reference>
<protein>
    <recommendedName>
        <fullName evidence="6">Homeobox domain-containing protein</fullName>
    </recommendedName>
</protein>
<evidence type="ECO:0000256" key="5">
    <source>
        <dbReference type="SAM" id="MobiDB-lite"/>
    </source>
</evidence>
<evidence type="ECO:0000313" key="7">
    <source>
        <dbReference type="EnsemblMetazoa" id="GPPI011172-PA"/>
    </source>
</evidence>
<dbReference type="PANTHER" id="PTHR45874">
    <property type="entry name" value="HOMEOBOX PROTEIN ABDOMINAL-B"/>
    <property type="match status" value="1"/>
</dbReference>
<dbReference type="PANTHER" id="PTHR45874:SF4">
    <property type="entry name" value="HOMEOBOX PROTEIN ABDOMINAL-B"/>
    <property type="match status" value="1"/>
</dbReference>
<dbReference type="Proteomes" id="UP000092460">
    <property type="component" value="Unassembled WGS sequence"/>
</dbReference>
<comment type="similarity">
    <text evidence="2">Belongs to the Abd-B homeobox family.</text>
</comment>
<dbReference type="EMBL" id="JXJN01004795">
    <property type="status" value="NOT_ANNOTATED_CDS"/>
    <property type="molecule type" value="Genomic_DNA"/>
</dbReference>
<keyword evidence="8" id="KW-1185">Reference proteome</keyword>
<dbReference type="STRING" id="67801.A0A1B0AWI6"/>
<organism evidence="7 8">
    <name type="scientific">Glossina palpalis gambiensis</name>
    <dbReference type="NCBI Taxonomy" id="67801"/>
    <lineage>
        <taxon>Eukaryota</taxon>
        <taxon>Metazoa</taxon>
        <taxon>Ecdysozoa</taxon>
        <taxon>Arthropoda</taxon>
        <taxon>Hexapoda</taxon>
        <taxon>Insecta</taxon>
        <taxon>Pterygota</taxon>
        <taxon>Neoptera</taxon>
        <taxon>Endopterygota</taxon>
        <taxon>Diptera</taxon>
        <taxon>Brachycera</taxon>
        <taxon>Muscomorpha</taxon>
        <taxon>Hippoboscoidea</taxon>
        <taxon>Glossinidae</taxon>
        <taxon>Glossina</taxon>
    </lineage>
</organism>
<dbReference type="SMART" id="SM00389">
    <property type="entry name" value="HOX"/>
    <property type="match status" value="1"/>
</dbReference>
<feature type="region of interest" description="Disordered" evidence="5">
    <location>
        <begin position="53"/>
        <end position="93"/>
    </location>
</feature>
<dbReference type="CDD" id="cd00086">
    <property type="entry name" value="homeodomain"/>
    <property type="match status" value="1"/>
</dbReference>
<evidence type="ECO:0000256" key="1">
    <source>
        <dbReference type="ARBA" id="ARBA00004123"/>
    </source>
</evidence>
<reference evidence="8" key="1">
    <citation type="submission" date="2015-01" db="EMBL/GenBank/DDBJ databases">
        <authorList>
            <person name="Aksoy S."/>
            <person name="Warren W."/>
            <person name="Wilson R.K."/>
        </authorList>
    </citation>
    <scope>NUCLEOTIDE SEQUENCE [LARGE SCALE GENOMIC DNA]</scope>
    <source>
        <strain evidence="8">IAEA</strain>
    </source>
</reference>
<dbReference type="InterPro" id="IPR001356">
    <property type="entry name" value="HD"/>
</dbReference>
<feature type="compositionally biased region" description="Basic residues" evidence="5">
    <location>
        <begin position="72"/>
        <end position="91"/>
    </location>
</feature>
<evidence type="ECO:0000256" key="3">
    <source>
        <dbReference type="PROSITE-ProRule" id="PRU00108"/>
    </source>
</evidence>
<feature type="region of interest" description="Disordered" evidence="5">
    <location>
        <begin position="118"/>
        <end position="137"/>
    </location>
</feature>
<proteinExistence type="inferred from homology"/>
<keyword evidence="3 4" id="KW-0238">DNA-binding</keyword>
<dbReference type="InterPro" id="IPR046333">
    <property type="entry name" value="HXA10/ABDB-like"/>
</dbReference>
<dbReference type="PROSITE" id="PS50071">
    <property type="entry name" value="HOMEOBOX_2"/>
    <property type="match status" value="1"/>
</dbReference>
<dbReference type="GO" id="GO:0000978">
    <property type="term" value="F:RNA polymerase II cis-regulatory region sequence-specific DNA binding"/>
    <property type="evidence" value="ECO:0007669"/>
    <property type="project" value="TreeGrafter"/>
</dbReference>
<accession>A0A1B0AWI6</accession>
<evidence type="ECO:0000313" key="8">
    <source>
        <dbReference type="Proteomes" id="UP000092460"/>
    </source>
</evidence>
<feature type="domain" description="Homeobox" evidence="6">
    <location>
        <begin position="321"/>
        <end position="368"/>
    </location>
</feature>
<evidence type="ECO:0000256" key="4">
    <source>
        <dbReference type="RuleBase" id="RU000682"/>
    </source>
</evidence>